<dbReference type="AlphaFoldDB" id="A0A9D3LI16"/>
<comment type="caution">
    <text evidence="1">The sequence shown here is derived from an EMBL/GenBank/DDBJ whole genome shotgun (WGS) entry which is preliminary data.</text>
</comment>
<evidence type="ECO:0000313" key="1">
    <source>
        <dbReference type="EMBL" id="KAG5830461.1"/>
    </source>
</evidence>
<feature type="non-terminal residue" evidence="1">
    <location>
        <position position="1"/>
    </location>
</feature>
<accession>A0A9D3LI16</accession>
<dbReference type="Proteomes" id="UP001044222">
    <property type="component" value="Chromosome 19"/>
</dbReference>
<organism evidence="1 2">
    <name type="scientific">Anguilla anguilla</name>
    <name type="common">European freshwater eel</name>
    <name type="synonym">Muraena anguilla</name>
    <dbReference type="NCBI Taxonomy" id="7936"/>
    <lineage>
        <taxon>Eukaryota</taxon>
        <taxon>Metazoa</taxon>
        <taxon>Chordata</taxon>
        <taxon>Craniata</taxon>
        <taxon>Vertebrata</taxon>
        <taxon>Euteleostomi</taxon>
        <taxon>Actinopterygii</taxon>
        <taxon>Neopterygii</taxon>
        <taxon>Teleostei</taxon>
        <taxon>Anguilliformes</taxon>
        <taxon>Anguillidae</taxon>
        <taxon>Anguilla</taxon>
    </lineage>
</organism>
<protein>
    <submittedName>
        <fullName evidence="1">Uncharacterized protein</fullName>
    </submittedName>
</protein>
<gene>
    <name evidence="1" type="ORF">ANANG_G00310870</name>
</gene>
<keyword evidence="2" id="KW-1185">Reference proteome</keyword>
<evidence type="ECO:0000313" key="2">
    <source>
        <dbReference type="Proteomes" id="UP001044222"/>
    </source>
</evidence>
<name>A0A9D3LI16_ANGAN</name>
<sequence>RIQLFSFTISYLISIDSVQKQFFLNALRAPNGLLHVKTAKLEQEAKKQIQIQREGAVSVRPGIFPAKRSWSRGHINDITKHLRMDVSR</sequence>
<proteinExistence type="predicted"/>
<reference evidence="1" key="1">
    <citation type="submission" date="2021-01" db="EMBL/GenBank/DDBJ databases">
        <title>A chromosome-scale assembly of European eel, Anguilla anguilla.</title>
        <authorList>
            <person name="Henkel C."/>
            <person name="Jong-Raadsen S.A."/>
            <person name="Dufour S."/>
            <person name="Weltzien F.-A."/>
            <person name="Palstra A.P."/>
            <person name="Pelster B."/>
            <person name="Spaink H.P."/>
            <person name="Van Den Thillart G.E."/>
            <person name="Jansen H."/>
            <person name="Zahm M."/>
            <person name="Klopp C."/>
            <person name="Cedric C."/>
            <person name="Louis A."/>
            <person name="Berthelot C."/>
            <person name="Parey E."/>
            <person name="Roest Crollius H."/>
            <person name="Montfort J."/>
            <person name="Robinson-Rechavi M."/>
            <person name="Bucao C."/>
            <person name="Bouchez O."/>
            <person name="Gislard M."/>
            <person name="Lluch J."/>
            <person name="Milhes M."/>
            <person name="Lampietro C."/>
            <person name="Lopez Roques C."/>
            <person name="Donnadieu C."/>
            <person name="Braasch I."/>
            <person name="Desvignes T."/>
            <person name="Postlethwait J."/>
            <person name="Bobe J."/>
            <person name="Guiguen Y."/>
            <person name="Dirks R."/>
        </authorList>
    </citation>
    <scope>NUCLEOTIDE SEQUENCE</scope>
    <source>
        <strain evidence="1">Tag_6206</strain>
        <tissue evidence="1">Liver</tissue>
    </source>
</reference>
<dbReference type="EMBL" id="JAFIRN010000019">
    <property type="protein sequence ID" value="KAG5830461.1"/>
    <property type="molecule type" value="Genomic_DNA"/>
</dbReference>